<evidence type="ECO:0000256" key="12">
    <source>
        <dbReference type="ARBA" id="ARBA00023204"/>
    </source>
</evidence>
<comment type="subcellular location">
    <subcellularLocation>
        <location evidence="2">Chromosome</location>
    </subcellularLocation>
    <subcellularLocation>
        <location evidence="1">Nucleus</location>
    </subcellularLocation>
</comment>
<evidence type="ECO:0000256" key="14">
    <source>
        <dbReference type="ARBA" id="ARBA00030396"/>
    </source>
</evidence>
<keyword evidence="4" id="KW-0158">Chromosome</keyword>
<dbReference type="SMART" id="SM00731">
    <property type="entry name" value="SprT"/>
    <property type="match status" value="1"/>
</dbReference>
<keyword evidence="13" id="KW-0539">Nucleus</keyword>
<feature type="domain" description="UBZ4-type" evidence="17">
    <location>
        <begin position="383"/>
        <end position="406"/>
    </location>
</feature>
<name>A0A8J4SNL2_9TREM</name>
<evidence type="ECO:0000259" key="16">
    <source>
        <dbReference type="SMART" id="SM00731"/>
    </source>
</evidence>
<dbReference type="GO" id="GO:0005634">
    <property type="term" value="C:nucleus"/>
    <property type="evidence" value="ECO:0007669"/>
    <property type="project" value="UniProtKB-SubCell"/>
</dbReference>
<feature type="region of interest" description="Disordered" evidence="15">
    <location>
        <begin position="18"/>
        <end position="41"/>
    </location>
</feature>
<evidence type="ECO:0000256" key="10">
    <source>
        <dbReference type="ARBA" id="ARBA00022833"/>
    </source>
</evidence>
<dbReference type="GO" id="GO:0008270">
    <property type="term" value="F:zinc ion binding"/>
    <property type="evidence" value="ECO:0007669"/>
    <property type="project" value="UniProtKB-KW"/>
</dbReference>
<dbReference type="InterPro" id="IPR055220">
    <property type="entry name" value="SPRTN_ZBD"/>
</dbReference>
<dbReference type="PANTHER" id="PTHR21220:SF0">
    <property type="entry name" value="DNA-DEPENDENT METALLOPROTEASE SPRTN"/>
    <property type="match status" value="1"/>
</dbReference>
<dbReference type="GO" id="GO:0004222">
    <property type="term" value="F:metalloendopeptidase activity"/>
    <property type="evidence" value="ECO:0007669"/>
    <property type="project" value="InterPro"/>
</dbReference>
<keyword evidence="6" id="KW-0479">Metal-binding</keyword>
<keyword evidence="11" id="KW-0482">Metalloprotease</keyword>
<accession>A0A8J4SNL2</accession>
<evidence type="ECO:0000313" key="19">
    <source>
        <dbReference type="Proteomes" id="UP000748531"/>
    </source>
</evidence>
<evidence type="ECO:0000256" key="3">
    <source>
        <dbReference type="ARBA" id="ARBA00010724"/>
    </source>
</evidence>
<dbReference type="EMBL" id="LUCH01003409">
    <property type="protein sequence ID" value="KAF5400170.1"/>
    <property type="molecule type" value="Genomic_DNA"/>
</dbReference>
<evidence type="ECO:0000259" key="17">
    <source>
        <dbReference type="SMART" id="SM00734"/>
    </source>
</evidence>
<evidence type="ECO:0000256" key="6">
    <source>
        <dbReference type="ARBA" id="ARBA00022723"/>
    </source>
</evidence>
<dbReference type="GO" id="GO:0006508">
    <property type="term" value="P:proteolysis"/>
    <property type="evidence" value="ECO:0007669"/>
    <property type="project" value="UniProtKB-KW"/>
</dbReference>
<evidence type="ECO:0000256" key="11">
    <source>
        <dbReference type="ARBA" id="ARBA00023049"/>
    </source>
</evidence>
<keyword evidence="8" id="KW-0863">Zinc-finger</keyword>
<evidence type="ECO:0000256" key="5">
    <source>
        <dbReference type="ARBA" id="ARBA00022670"/>
    </source>
</evidence>
<dbReference type="GO" id="GO:0006281">
    <property type="term" value="P:DNA repair"/>
    <property type="evidence" value="ECO:0007669"/>
    <property type="project" value="UniProtKB-KW"/>
</dbReference>
<dbReference type="Pfam" id="PF22934">
    <property type="entry name" value="SPRTN_ZBD"/>
    <property type="match status" value="1"/>
</dbReference>
<reference evidence="18" key="1">
    <citation type="submission" date="2019-05" db="EMBL/GenBank/DDBJ databases">
        <title>Annotation for the trematode Paragonimus heterotremus.</title>
        <authorList>
            <person name="Choi Y.-J."/>
        </authorList>
    </citation>
    <scope>NUCLEOTIDE SEQUENCE</scope>
    <source>
        <strain evidence="18">LC</strain>
    </source>
</reference>
<protein>
    <recommendedName>
        <fullName evidence="14">Protein with SprT-like domain at the N terminus</fullName>
    </recommendedName>
</protein>
<keyword evidence="19" id="KW-1185">Reference proteome</keyword>
<dbReference type="InterPro" id="IPR006640">
    <property type="entry name" value="SprT-like_domain"/>
</dbReference>
<evidence type="ECO:0000256" key="15">
    <source>
        <dbReference type="SAM" id="MobiDB-lite"/>
    </source>
</evidence>
<dbReference type="InterPro" id="IPR006642">
    <property type="entry name" value="Rad18_UBZ4"/>
</dbReference>
<dbReference type="SMART" id="SM00734">
    <property type="entry name" value="ZnF_Rad18"/>
    <property type="match status" value="1"/>
</dbReference>
<keyword evidence="12" id="KW-0234">DNA repair</keyword>
<dbReference type="GO" id="GO:0005694">
    <property type="term" value="C:chromosome"/>
    <property type="evidence" value="ECO:0007669"/>
    <property type="project" value="UniProtKB-SubCell"/>
</dbReference>
<dbReference type="Pfam" id="PF10263">
    <property type="entry name" value="SprT-like"/>
    <property type="match status" value="1"/>
</dbReference>
<dbReference type="InterPro" id="IPR044245">
    <property type="entry name" value="Spartan"/>
</dbReference>
<evidence type="ECO:0000256" key="7">
    <source>
        <dbReference type="ARBA" id="ARBA00022763"/>
    </source>
</evidence>
<keyword evidence="5" id="KW-0645">Protease</keyword>
<evidence type="ECO:0000256" key="2">
    <source>
        <dbReference type="ARBA" id="ARBA00004286"/>
    </source>
</evidence>
<evidence type="ECO:0000313" key="18">
    <source>
        <dbReference type="EMBL" id="KAF5400170.1"/>
    </source>
</evidence>
<evidence type="ECO:0000256" key="4">
    <source>
        <dbReference type="ARBA" id="ARBA00022454"/>
    </source>
</evidence>
<dbReference type="AlphaFoldDB" id="A0A8J4SNL2"/>
<proteinExistence type="inferred from homology"/>
<dbReference type="Proteomes" id="UP000748531">
    <property type="component" value="Unassembled WGS sequence"/>
</dbReference>
<dbReference type="GO" id="GO:0031593">
    <property type="term" value="F:polyubiquitin modification-dependent protein binding"/>
    <property type="evidence" value="ECO:0007669"/>
    <property type="project" value="TreeGrafter"/>
</dbReference>
<keyword evidence="7" id="KW-0227">DNA damage</keyword>
<keyword evidence="10" id="KW-0862">Zinc</keyword>
<evidence type="ECO:0000256" key="1">
    <source>
        <dbReference type="ARBA" id="ARBA00004123"/>
    </source>
</evidence>
<comment type="caution">
    <text evidence="18">The sequence shown here is derived from an EMBL/GenBank/DDBJ whole genome shotgun (WGS) entry which is preliminary data.</text>
</comment>
<sequence length="409" mass="46229">MWSSPEITGISDVSANTLHSTSSIPRPMLDDRTRSPKRKRNFQLEGITDISNKMAPESSLSLVDPIWELLDPSPDMRALFSQFNITFFNGALDAVEVRWSPRMTLCAGLCCYEGQGGLCSIRLSEPLLKLRPRRDLIETLLHEMIHAFLFVTQNDRVSDFLPMCSLFYEDREAHGPNFQHHMKRINADAGTRITIYHTFHDEVANYQTHWWRCTGQCRDRPPFYGFVRRAMNRAPGPNDVWWAQHRATCFGTFVKVKEPEKNKKSHGRNRLDSRKSDAIVFNEKKCPDIRRFMQPLSHTTHDMQDATLKQTPLHSTSNRPAGYCWPADESGHVLGGGHSHQQNRLLSPSTSEIPPVEISSKVTAPSYSVSPCFEGSSIACPSTVRCPVCTLLVPSASINEHLDCCLSST</sequence>
<keyword evidence="9" id="KW-0378">Hydrolase</keyword>
<comment type="similarity">
    <text evidence="3">Belongs to the Spartan family.</text>
</comment>
<feature type="domain" description="SprT-like" evidence="16">
    <location>
        <begin position="74"/>
        <end position="256"/>
    </location>
</feature>
<dbReference type="GO" id="GO:0003697">
    <property type="term" value="F:single-stranded DNA binding"/>
    <property type="evidence" value="ECO:0007669"/>
    <property type="project" value="InterPro"/>
</dbReference>
<evidence type="ECO:0000256" key="13">
    <source>
        <dbReference type="ARBA" id="ARBA00023242"/>
    </source>
</evidence>
<dbReference type="Gene3D" id="3.30.160.60">
    <property type="entry name" value="Classic Zinc Finger"/>
    <property type="match status" value="1"/>
</dbReference>
<evidence type="ECO:0000256" key="9">
    <source>
        <dbReference type="ARBA" id="ARBA00022801"/>
    </source>
</evidence>
<dbReference type="OrthoDB" id="5236983at2759"/>
<dbReference type="PANTHER" id="PTHR21220">
    <property type="entry name" value="DNA-DEPENDENT METALLOPROTEASE SPRTN"/>
    <property type="match status" value="1"/>
</dbReference>
<gene>
    <name evidence="18" type="ORF">PHET_06504</name>
</gene>
<evidence type="ECO:0000256" key="8">
    <source>
        <dbReference type="ARBA" id="ARBA00022771"/>
    </source>
</evidence>
<organism evidence="18 19">
    <name type="scientific">Paragonimus heterotremus</name>
    <dbReference type="NCBI Taxonomy" id="100268"/>
    <lineage>
        <taxon>Eukaryota</taxon>
        <taxon>Metazoa</taxon>
        <taxon>Spiralia</taxon>
        <taxon>Lophotrochozoa</taxon>
        <taxon>Platyhelminthes</taxon>
        <taxon>Trematoda</taxon>
        <taxon>Digenea</taxon>
        <taxon>Plagiorchiida</taxon>
        <taxon>Troglotremata</taxon>
        <taxon>Troglotrematidae</taxon>
        <taxon>Paragonimus</taxon>
    </lineage>
</organism>